<evidence type="ECO:0000313" key="1">
    <source>
        <dbReference type="EMBL" id="REI40977.1"/>
    </source>
</evidence>
<dbReference type="EMBL" id="QUAJ01000014">
    <property type="protein sequence ID" value="REI40977.1"/>
    <property type="molecule type" value="Genomic_DNA"/>
</dbReference>
<proteinExistence type="predicted"/>
<reference evidence="1 2" key="1">
    <citation type="submission" date="2018-08" db="EMBL/GenBank/DDBJ databases">
        <title>Draft genome sequence of Psychrilyobacter sp. strain SD5 isolated from Black Sea water.</title>
        <authorList>
            <person name="Yadav S."/>
            <person name="Villanueva L."/>
            <person name="Damste J.S.S."/>
        </authorList>
    </citation>
    <scope>NUCLEOTIDE SEQUENCE [LARGE SCALE GENOMIC DNA]</scope>
    <source>
        <strain evidence="1 2">SD5</strain>
    </source>
</reference>
<gene>
    <name evidence="1" type="ORF">DYH56_09110</name>
</gene>
<sequence>MNSYTDVEKKLWPKYREEINHSRNTVEVEGVFTMQVAELLSEILGEKIYSEDVIFHPQEECFYRFTEKLLKNENFKTAFESSDLGAIIDRYAHSANSRYVHLSKLPEKTNSKIKRH</sequence>
<organism evidence="1 2">
    <name type="scientific">Psychrilyobacter piezotolerans</name>
    <dbReference type="NCBI Taxonomy" id="2293438"/>
    <lineage>
        <taxon>Bacteria</taxon>
        <taxon>Fusobacteriati</taxon>
        <taxon>Fusobacteriota</taxon>
        <taxon>Fusobacteriia</taxon>
        <taxon>Fusobacteriales</taxon>
        <taxon>Fusobacteriaceae</taxon>
        <taxon>Psychrilyobacter</taxon>
    </lineage>
</organism>
<keyword evidence="2" id="KW-1185">Reference proteome</keyword>
<accession>A0ABX9KGF1</accession>
<evidence type="ECO:0000313" key="2">
    <source>
        <dbReference type="Proteomes" id="UP000263486"/>
    </source>
</evidence>
<protein>
    <submittedName>
        <fullName evidence="1">Uncharacterized protein</fullName>
    </submittedName>
</protein>
<dbReference type="Proteomes" id="UP000263486">
    <property type="component" value="Unassembled WGS sequence"/>
</dbReference>
<name>A0ABX9KGF1_9FUSO</name>
<dbReference type="RefSeq" id="WP_114642552.1">
    <property type="nucleotide sequence ID" value="NZ_JAACIO010000010.1"/>
</dbReference>
<comment type="caution">
    <text evidence="1">The sequence shown here is derived from an EMBL/GenBank/DDBJ whole genome shotgun (WGS) entry which is preliminary data.</text>
</comment>